<organism evidence="2 3">
    <name type="scientific">Candidatus Nitrospira kreftii</name>
    <dbReference type="NCBI Taxonomy" id="2652173"/>
    <lineage>
        <taxon>Bacteria</taxon>
        <taxon>Pseudomonadati</taxon>
        <taxon>Nitrospirota</taxon>
        <taxon>Nitrospiria</taxon>
        <taxon>Nitrospirales</taxon>
        <taxon>Nitrospiraceae</taxon>
        <taxon>Nitrospira</taxon>
    </lineage>
</organism>
<evidence type="ECO:0000256" key="1">
    <source>
        <dbReference type="SAM" id="MobiDB-lite"/>
    </source>
</evidence>
<feature type="region of interest" description="Disordered" evidence="1">
    <location>
        <begin position="29"/>
        <end position="52"/>
    </location>
</feature>
<evidence type="ECO:0000313" key="3">
    <source>
        <dbReference type="Proteomes" id="UP000593737"/>
    </source>
</evidence>
<dbReference type="AlphaFoldDB" id="A0A7S8FAT3"/>
<name>A0A7S8FAT3_9BACT</name>
<dbReference type="EMBL" id="CP047423">
    <property type="protein sequence ID" value="QPD02362.1"/>
    <property type="molecule type" value="Genomic_DNA"/>
</dbReference>
<protein>
    <submittedName>
        <fullName evidence="2">Uncharacterized protein</fullName>
    </submittedName>
</protein>
<dbReference type="Proteomes" id="UP000593737">
    <property type="component" value="Chromosome"/>
</dbReference>
<accession>A0A7S8FAT3</accession>
<sequence length="52" mass="5456">MIVVSPITRGGVVLVLLLMNGCGQPPAQQREAAQKAVDDANTAEAETYAKDD</sequence>
<proteinExistence type="predicted"/>
<evidence type="ECO:0000313" key="2">
    <source>
        <dbReference type="EMBL" id="QPD02362.1"/>
    </source>
</evidence>
<dbReference type="KEGG" id="nkf:Nkreftii_000136"/>
<reference evidence="2 3" key="1">
    <citation type="journal article" date="2020" name="ISME J.">
        <title>Enrichment and physiological characterization of a novel comammox Nitrospira indicates ammonium inhibition of complete nitrification.</title>
        <authorList>
            <person name="Sakoula D."/>
            <person name="Koch H."/>
            <person name="Frank J."/>
            <person name="Jetten M.S.M."/>
            <person name="van Kessel M.A.H.J."/>
            <person name="Lucker S."/>
        </authorList>
    </citation>
    <scope>NUCLEOTIDE SEQUENCE [LARGE SCALE GENOMIC DNA]</scope>
    <source>
        <strain evidence="2">Comreactor17</strain>
    </source>
</reference>
<gene>
    <name evidence="2" type="ORF">Nkreftii_000136</name>
</gene>